<dbReference type="RefSeq" id="WP_145242332.1">
    <property type="nucleotide sequence ID" value="NZ_CP036273.1"/>
</dbReference>
<evidence type="ECO:0000313" key="3">
    <source>
        <dbReference type="EMBL" id="QDU22526.1"/>
    </source>
</evidence>
<evidence type="ECO:0000313" key="4">
    <source>
        <dbReference type="Proteomes" id="UP000319576"/>
    </source>
</evidence>
<proteinExistence type="predicted"/>
<keyword evidence="4" id="KW-1185">Reference proteome</keyword>
<feature type="region of interest" description="Disordered" evidence="2">
    <location>
        <begin position="393"/>
        <end position="426"/>
    </location>
</feature>
<gene>
    <name evidence="3" type="primary">smc_7</name>
    <name evidence="3" type="ORF">ETAA1_45080</name>
</gene>
<name>A0A517XYD1_9BACT</name>
<feature type="coiled-coil region" evidence="1">
    <location>
        <begin position="153"/>
        <end position="180"/>
    </location>
</feature>
<dbReference type="KEGG" id="uli:ETAA1_45080"/>
<organism evidence="3 4">
    <name type="scientific">Urbifossiella limnaea</name>
    <dbReference type="NCBI Taxonomy" id="2528023"/>
    <lineage>
        <taxon>Bacteria</taxon>
        <taxon>Pseudomonadati</taxon>
        <taxon>Planctomycetota</taxon>
        <taxon>Planctomycetia</taxon>
        <taxon>Gemmatales</taxon>
        <taxon>Gemmataceae</taxon>
        <taxon>Urbifossiella</taxon>
    </lineage>
</organism>
<evidence type="ECO:0000256" key="2">
    <source>
        <dbReference type="SAM" id="MobiDB-lite"/>
    </source>
</evidence>
<sequence>MAHEPDPADLLRDAHFLREAAAKDRARARKLAVRFARRVREKWSAVRADLLARRAELDEARGQLTAEAMRFQQARSDYAGRATEESQRLRQEWDALDAQRQRLHAEWTEMQATVGRQEAAVAQREAELAAREKELARGRNELAAQAAAVRGEAAGLAARAENARAVVAELEARRDKLHAELLAAAPKVNPDPPGTVKFALSRSADQDLADFSAALDAEALRLGAERAALTELRARLDREAVDAEDQRRVLAEQFVLLAQARGGWQEAERRALADLEDLTRALRQKEAESAARDEWLVRSDARRREEGYDLWQLRLRLEAWQSKLVATERRWHAEREARDAEYARRLHALLEREHGGELVDDELPVADEARVVPSEGTTLRDEFERLAAVLIKADLPEPPDSQLPWGGEESDEPPPTILPFPDRRAA</sequence>
<dbReference type="Proteomes" id="UP000319576">
    <property type="component" value="Chromosome"/>
</dbReference>
<feature type="coiled-coil region" evidence="1">
    <location>
        <begin position="226"/>
        <end position="288"/>
    </location>
</feature>
<reference evidence="3 4" key="1">
    <citation type="submission" date="2019-02" db="EMBL/GenBank/DDBJ databases">
        <title>Deep-cultivation of Planctomycetes and their phenomic and genomic characterization uncovers novel biology.</title>
        <authorList>
            <person name="Wiegand S."/>
            <person name="Jogler M."/>
            <person name="Boedeker C."/>
            <person name="Pinto D."/>
            <person name="Vollmers J."/>
            <person name="Rivas-Marin E."/>
            <person name="Kohn T."/>
            <person name="Peeters S.H."/>
            <person name="Heuer A."/>
            <person name="Rast P."/>
            <person name="Oberbeckmann S."/>
            <person name="Bunk B."/>
            <person name="Jeske O."/>
            <person name="Meyerdierks A."/>
            <person name="Storesund J.E."/>
            <person name="Kallscheuer N."/>
            <person name="Luecker S."/>
            <person name="Lage O.M."/>
            <person name="Pohl T."/>
            <person name="Merkel B.J."/>
            <person name="Hornburger P."/>
            <person name="Mueller R.-W."/>
            <person name="Bruemmer F."/>
            <person name="Labrenz M."/>
            <person name="Spormann A.M."/>
            <person name="Op den Camp H."/>
            <person name="Overmann J."/>
            <person name="Amann R."/>
            <person name="Jetten M.S.M."/>
            <person name="Mascher T."/>
            <person name="Medema M.H."/>
            <person name="Devos D.P."/>
            <person name="Kaster A.-K."/>
            <person name="Ovreas L."/>
            <person name="Rohde M."/>
            <person name="Galperin M.Y."/>
            <person name="Jogler C."/>
        </authorList>
    </citation>
    <scope>NUCLEOTIDE SEQUENCE [LARGE SCALE GENOMIC DNA]</scope>
    <source>
        <strain evidence="3 4">ETA_A1</strain>
    </source>
</reference>
<dbReference type="AlphaFoldDB" id="A0A517XYD1"/>
<evidence type="ECO:0000256" key="1">
    <source>
        <dbReference type="SAM" id="Coils"/>
    </source>
</evidence>
<dbReference type="EMBL" id="CP036273">
    <property type="protein sequence ID" value="QDU22526.1"/>
    <property type="molecule type" value="Genomic_DNA"/>
</dbReference>
<dbReference type="Gene3D" id="1.10.287.1490">
    <property type="match status" value="1"/>
</dbReference>
<protein>
    <submittedName>
        <fullName evidence="3">Chromosome partition protein Smc</fullName>
    </submittedName>
</protein>
<dbReference type="OrthoDB" id="9947121at2"/>
<accession>A0A517XYD1</accession>
<keyword evidence="1" id="KW-0175">Coiled coil</keyword>